<sequence length="156" mass="18076">MATSVPGFKSNRRRAVAQAIRWYFDVANADVVPFEDLFVAVRKACNVGVRYLNNRRLFADMIDAWRSREFILENRTASHSLAVRWNRRHYHYYAGRNGAGDDVALPTEMPAIMEESPTSYDLRLECLAERAIFTTFKTYKDDLMHISDLFHSLLPP</sequence>
<gene>
    <name evidence="1" type="ORF">SBAD_LOCUS12595</name>
</gene>
<evidence type="ECO:0000313" key="2">
    <source>
        <dbReference type="Proteomes" id="UP000270296"/>
    </source>
</evidence>
<reference evidence="1 2" key="2">
    <citation type="submission" date="2018-11" db="EMBL/GenBank/DDBJ databases">
        <authorList>
            <consortium name="Pathogen Informatics"/>
        </authorList>
    </citation>
    <scope>NUCLEOTIDE SEQUENCE [LARGE SCALE GENOMIC DNA]</scope>
</reference>
<reference evidence="3" key="1">
    <citation type="submission" date="2016-06" db="UniProtKB">
        <authorList>
            <consortium name="WormBaseParasite"/>
        </authorList>
    </citation>
    <scope>IDENTIFICATION</scope>
</reference>
<evidence type="ECO:0000313" key="1">
    <source>
        <dbReference type="EMBL" id="VDP50012.1"/>
    </source>
</evidence>
<proteinExistence type="predicted"/>
<dbReference type="AlphaFoldDB" id="A0A183J9P7"/>
<evidence type="ECO:0000313" key="3">
    <source>
        <dbReference type="WBParaSite" id="SBAD_0001300501-mRNA-1"/>
    </source>
</evidence>
<name>A0A183J9P7_9BILA</name>
<accession>A0A183J9P7</accession>
<organism evidence="3">
    <name type="scientific">Soboliphyme baturini</name>
    <dbReference type="NCBI Taxonomy" id="241478"/>
    <lineage>
        <taxon>Eukaryota</taxon>
        <taxon>Metazoa</taxon>
        <taxon>Ecdysozoa</taxon>
        <taxon>Nematoda</taxon>
        <taxon>Enoplea</taxon>
        <taxon>Dorylaimia</taxon>
        <taxon>Dioctophymatida</taxon>
        <taxon>Dioctophymatoidea</taxon>
        <taxon>Soboliphymatidae</taxon>
        <taxon>Soboliphyme</taxon>
    </lineage>
</organism>
<dbReference type="Proteomes" id="UP000270296">
    <property type="component" value="Unassembled WGS sequence"/>
</dbReference>
<protein>
    <submittedName>
        <fullName evidence="3">HTH CENPB-type domain-containing protein</fullName>
    </submittedName>
</protein>
<dbReference type="WBParaSite" id="SBAD_0001300501-mRNA-1">
    <property type="protein sequence ID" value="SBAD_0001300501-mRNA-1"/>
    <property type="gene ID" value="SBAD_0001300501"/>
</dbReference>
<keyword evidence="2" id="KW-1185">Reference proteome</keyword>
<dbReference type="EMBL" id="UZAM01018243">
    <property type="protein sequence ID" value="VDP50012.1"/>
    <property type="molecule type" value="Genomic_DNA"/>
</dbReference>